<evidence type="ECO:0000313" key="3">
    <source>
        <dbReference type="Proteomes" id="UP000013097"/>
    </source>
</evidence>
<gene>
    <name evidence="2" type="ORF">HMPREF1092_03361</name>
</gene>
<dbReference type="EMBL" id="AGYT01000028">
    <property type="protein sequence ID" value="ENY98422.1"/>
    <property type="molecule type" value="Genomic_DNA"/>
</dbReference>
<dbReference type="Gene3D" id="1.10.287.1080">
    <property type="entry name" value="MazG-like"/>
    <property type="match status" value="1"/>
</dbReference>
<organism evidence="2 3">
    <name type="scientific">Clostridium thermobutyricum</name>
    <dbReference type="NCBI Taxonomy" id="29372"/>
    <lineage>
        <taxon>Bacteria</taxon>
        <taxon>Bacillati</taxon>
        <taxon>Bacillota</taxon>
        <taxon>Clostridia</taxon>
        <taxon>Eubacteriales</taxon>
        <taxon>Clostridiaceae</taxon>
        <taxon>Clostridium</taxon>
    </lineage>
</organism>
<sequence length="114" mass="13967">MKNFNDSIKYIYDYYGPEVETKKFYEELEELRQAVRNDDRENIKEEIADVYITTVHMMNKYNISEEEIQRLIEFKIGRQKHRMLTEKIEKLKGKLTDKNKLKLRVYIENLKNNK</sequence>
<protein>
    <recommendedName>
        <fullName evidence="1">NTP pyrophosphohydrolase MazG-like domain-containing protein</fullName>
    </recommendedName>
</protein>
<dbReference type="PATRIC" id="fig|999411.4.peg.3277"/>
<evidence type="ECO:0000313" key="2">
    <source>
        <dbReference type="EMBL" id="ENY98422.1"/>
    </source>
</evidence>
<dbReference type="HOGENOM" id="CLU_2116726_0_0_9"/>
<name>N9XFE3_9CLOT</name>
<dbReference type="RefSeq" id="WP_002599801.1">
    <property type="nucleotide sequence ID" value="NZ_CAUWHC010000016.1"/>
</dbReference>
<accession>N9XFE3</accession>
<dbReference type="SUPFAM" id="SSF101386">
    <property type="entry name" value="all-alpha NTP pyrophosphatases"/>
    <property type="match status" value="1"/>
</dbReference>
<dbReference type="Proteomes" id="UP000013097">
    <property type="component" value="Unassembled WGS sequence"/>
</dbReference>
<comment type="caution">
    <text evidence="2">The sequence shown here is derived from an EMBL/GenBank/DDBJ whole genome shotgun (WGS) entry which is preliminary data.</text>
</comment>
<dbReference type="Pfam" id="PF03819">
    <property type="entry name" value="MazG"/>
    <property type="match status" value="1"/>
</dbReference>
<dbReference type="InterPro" id="IPR004518">
    <property type="entry name" value="MazG-like_dom"/>
</dbReference>
<proteinExistence type="predicted"/>
<dbReference type="AlphaFoldDB" id="N9XFE3"/>
<evidence type="ECO:0000259" key="1">
    <source>
        <dbReference type="Pfam" id="PF03819"/>
    </source>
</evidence>
<reference evidence="2 3" key="1">
    <citation type="submission" date="2013-01" db="EMBL/GenBank/DDBJ databases">
        <title>The Genome Sequence of Clostridium colicanis 209318.</title>
        <authorList>
            <consortium name="The Broad Institute Genome Sequencing Platform"/>
            <person name="Earl A."/>
            <person name="Ward D."/>
            <person name="Feldgarden M."/>
            <person name="Gevers D."/>
            <person name="Courvalin P."/>
            <person name="Lambert T."/>
            <person name="Walker B."/>
            <person name="Young S.K."/>
            <person name="Zeng Q."/>
            <person name="Gargeya S."/>
            <person name="Fitzgerald M."/>
            <person name="Haas B."/>
            <person name="Abouelleil A."/>
            <person name="Alvarado L."/>
            <person name="Arachchi H.M."/>
            <person name="Berlin A.M."/>
            <person name="Chapman S.B."/>
            <person name="Dewar J."/>
            <person name="Goldberg J."/>
            <person name="Griggs A."/>
            <person name="Gujja S."/>
            <person name="Hansen M."/>
            <person name="Howarth C."/>
            <person name="Imamovic A."/>
            <person name="Larimer J."/>
            <person name="McCowan C."/>
            <person name="Murphy C."/>
            <person name="Neiman D."/>
            <person name="Pearson M."/>
            <person name="Priest M."/>
            <person name="Roberts A."/>
            <person name="Saif S."/>
            <person name="Shea T."/>
            <person name="Sisk P."/>
            <person name="Sykes S."/>
            <person name="Wortman J."/>
            <person name="Nusbaum C."/>
            <person name="Birren B."/>
        </authorList>
    </citation>
    <scope>NUCLEOTIDE SEQUENCE [LARGE SCALE GENOMIC DNA]</scope>
    <source>
        <strain evidence="2 3">209318</strain>
    </source>
</reference>
<feature type="domain" description="NTP pyrophosphohydrolase MazG-like" evidence="1">
    <location>
        <begin position="23"/>
        <end position="82"/>
    </location>
</feature>
<keyword evidence="3" id="KW-1185">Reference proteome</keyword>